<evidence type="ECO:0000256" key="3">
    <source>
        <dbReference type="ARBA" id="ARBA00009850"/>
    </source>
</evidence>
<evidence type="ECO:0000256" key="7">
    <source>
        <dbReference type="RuleBase" id="RU361270"/>
    </source>
</evidence>
<dbReference type="PRINTS" id="PR00189">
    <property type="entry name" value="TRNSTHYRETIN"/>
</dbReference>
<dbReference type="EMBL" id="CP020083">
    <property type="protein sequence ID" value="ASR52437.1"/>
    <property type="molecule type" value="Genomic_DNA"/>
</dbReference>
<feature type="signal peptide" evidence="8">
    <location>
        <begin position="1"/>
        <end position="21"/>
    </location>
</feature>
<dbReference type="GeneID" id="303486698"/>
<dbReference type="InterPro" id="IPR014306">
    <property type="entry name" value="Hydroxyisourate_hydrolase"/>
</dbReference>
<comment type="similarity">
    <text evidence="3 7">Belongs to the transthyretin family. 5-hydroxyisourate hydrolase subfamily.</text>
</comment>
<protein>
    <recommendedName>
        <fullName evidence="7">5-hydroxyisourate hydrolase</fullName>
        <shortName evidence="7">HIU hydrolase</shortName>
        <shortName evidence="7">HIUHase</shortName>
        <ecNumber evidence="7">3.5.2.17</ecNumber>
    </recommendedName>
</protein>
<comment type="catalytic activity">
    <reaction evidence="1 7">
        <text>5-hydroxyisourate + H2O = 5-hydroxy-2-oxo-4-ureido-2,5-dihydro-1H-imidazole-5-carboxylate + H(+)</text>
        <dbReference type="Rhea" id="RHEA:23736"/>
        <dbReference type="ChEBI" id="CHEBI:15377"/>
        <dbReference type="ChEBI" id="CHEBI:15378"/>
        <dbReference type="ChEBI" id="CHEBI:18072"/>
        <dbReference type="ChEBI" id="CHEBI:58639"/>
        <dbReference type="EC" id="3.5.2.17"/>
    </reaction>
</comment>
<accession>A0ABM6M8Y8</accession>
<name>A0ABM6M8Y8_9SPHN</name>
<dbReference type="GO" id="GO:0016787">
    <property type="term" value="F:hydrolase activity"/>
    <property type="evidence" value="ECO:0007669"/>
    <property type="project" value="UniProtKB-KW"/>
</dbReference>
<evidence type="ECO:0000313" key="10">
    <source>
        <dbReference type="EMBL" id="ASR52437.1"/>
    </source>
</evidence>
<evidence type="ECO:0000256" key="8">
    <source>
        <dbReference type="SAM" id="SignalP"/>
    </source>
</evidence>
<dbReference type="Proteomes" id="UP000258016">
    <property type="component" value="Chromosome"/>
</dbReference>
<dbReference type="InterPro" id="IPR023419">
    <property type="entry name" value="Transthyretin_CS"/>
</dbReference>
<dbReference type="SUPFAM" id="SSF49472">
    <property type="entry name" value="Transthyretin (synonym: prealbumin)"/>
    <property type="match status" value="1"/>
</dbReference>
<comment type="subunit">
    <text evidence="4 7">Homotetramer.</text>
</comment>
<dbReference type="InterPro" id="IPR000895">
    <property type="entry name" value="Transthyretin/HIU_hydrolase"/>
</dbReference>
<keyword evidence="8" id="KW-0732">Signal</keyword>
<dbReference type="InterPro" id="IPR023416">
    <property type="entry name" value="Transthyretin/HIU_hydrolase_d"/>
</dbReference>
<gene>
    <name evidence="10" type="ORF">B5J99_14030</name>
</gene>
<feature type="chain" id="PRO_5045273791" description="5-hydroxyisourate hydrolase" evidence="8">
    <location>
        <begin position="22"/>
        <end position="132"/>
    </location>
</feature>
<dbReference type="PANTHER" id="PTHR10395">
    <property type="entry name" value="URICASE AND TRANSTHYRETIN-RELATED"/>
    <property type="match status" value="1"/>
</dbReference>
<evidence type="ECO:0000256" key="4">
    <source>
        <dbReference type="ARBA" id="ARBA00011881"/>
    </source>
</evidence>
<evidence type="ECO:0000256" key="2">
    <source>
        <dbReference type="ARBA" id="ARBA00002704"/>
    </source>
</evidence>
<evidence type="ECO:0000256" key="6">
    <source>
        <dbReference type="ARBA" id="ARBA00022801"/>
    </source>
</evidence>
<proteinExistence type="inferred from homology"/>
<keyword evidence="5 7" id="KW-0659">Purine metabolism</keyword>
<dbReference type="PROSITE" id="PS00769">
    <property type="entry name" value="TRANSTHYRETIN_2"/>
    <property type="match status" value="1"/>
</dbReference>
<keyword evidence="6 7" id="KW-0378">Hydrolase</keyword>
<dbReference type="Gene3D" id="2.60.40.180">
    <property type="entry name" value="Transthyretin/hydroxyisourate hydrolase domain"/>
    <property type="match status" value="1"/>
</dbReference>
<evidence type="ECO:0000256" key="1">
    <source>
        <dbReference type="ARBA" id="ARBA00001043"/>
    </source>
</evidence>
<evidence type="ECO:0000259" key="9">
    <source>
        <dbReference type="SMART" id="SM00095"/>
    </source>
</evidence>
<dbReference type="SMART" id="SM00095">
    <property type="entry name" value="TR_THY"/>
    <property type="match status" value="1"/>
</dbReference>
<dbReference type="PANTHER" id="PTHR10395:SF7">
    <property type="entry name" value="5-HYDROXYISOURATE HYDROLASE"/>
    <property type="match status" value="1"/>
</dbReference>
<comment type="function">
    <text evidence="2">Catalyzes the hydrolysis of 5-hydroxyisourate (HIU) to 2-oxo-4-hydroxy-4-carboxy-5-ureidoimidazoline (OHCU).</text>
</comment>
<sequence>MNTTRLLAPVALSLFATPVAAAEISTHVLDLASGVGGKDVPVTLSERDTAGTWVVVGKSRTDANGRVRSFGNERNFVPGVYRLQFDMASYSEAATRPFFPEIAITFTVTDADGHYHVPVVVSPYGYSTYRGN</sequence>
<feature type="domain" description="Transthyretin/hydroxyisourate hydrolase" evidence="9">
    <location>
        <begin position="20"/>
        <end position="132"/>
    </location>
</feature>
<dbReference type="NCBIfam" id="TIGR02962">
    <property type="entry name" value="hdxy_isourate"/>
    <property type="match status" value="1"/>
</dbReference>
<keyword evidence="11" id="KW-1185">Reference proteome</keyword>
<reference evidence="10 11" key="1">
    <citation type="submission" date="2017-03" db="EMBL/GenBank/DDBJ databases">
        <title>Complete genome sequence of Blastomonas fulva degrading microcsystin LR.</title>
        <authorList>
            <person name="Lee H.-g."/>
            <person name="Jin L."/>
            <person name="oh H.-M."/>
        </authorList>
    </citation>
    <scope>NUCLEOTIDE SEQUENCE [LARGE SCALE GENOMIC DNA]</scope>
    <source>
        <strain evidence="10 11">T2</strain>
    </source>
</reference>
<dbReference type="RefSeq" id="WP_082382406.1">
    <property type="nucleotide sequence ID" value="NZ_CP020083.1"/>
</dbReference>
<evidence type="ECO:0000256" key="5">
    <source>
        <dbReference type="ARBA" id="ARBA00022631"/>
    </source>
</evidence>
<dbReference type="EC" id="3.5.2.17" evidence="7"/>
<dbReference type="CDD" id="cd05822">
    <property type="entry name" value="TLP_HIUase"/>
    <property type="match status" value="1"/>
</dbReference>
<dbReference type="InterPro" id="IPR036817">
    <property type="entry name" value="Transthyretin/HIU_hydrolase_sf"/>
</dbReference>
<evidence type="ECO:0000313" key="11">
    <source>
        <dbReference type="Proteomes" id="UP000258016"/>
    </source>
</evidence>
<organism evidence="10 11">
    <name type="scientific">Blastomonas fulva</name>
    <dbReference type="NCBI Taxonomy" id="1550728"/>
    <lineage>
        <taxon>Bacteria</taxon>
        <taxon>Pseudomonadati</taxon>
        <taxon>Pseudomonadota</taxon>
        <taxon>Alphaproteobacteria</taxon>
        <taxon>Sphingomonadales</taxon>
        <taxon>Sphingomonadaceae</taxon>
        <taxon>Blastomonas</taxon>
    </lineage>
</organism>
<dbReference type="Pfam" id="PF00576">
    <property type="entry name" value="Transthyretin"/>
    <property type="match status" value="1"/>
</dbReference>